<dbReference type="Gene3D" id="3.40.30.10">
    <property type="entry name" value="Glutaredoxin"/>
    <property type="match status" value="1"/>
</dbReference>
<proteinExistence type="predicted"/>
<protein>
    <submittedName>
        <fullName evidence="2">Thioredoxin family protein</fullName>
    </submittedName>
</protein>
<gene>
    <name evidence="2" type="ORF">F6J89_15130</name>
</gene>
<evidence type="ECO:0000256" key="1">
    <source>
        <dbReference type="SAM" id="SignalP"/>
    </source>
</evidence>
<keyword evidence="1" id="KW-0732">Signal</keyword>
<evidence type="ECO:0000313" key="2">
    <source>
        <dbReference type="EMBL" id="NER28925.1"/>
    </source>
</evidence>
<comment type="caution">
    <text evidence="2">The sequence shown here is derived from an EMBL/GenBank/DDBJ whole genome shotgun (WGS) entry which is preliminary data.</text>
</comment>
<name>A0A6B3NDG0_9CYAN</name>
<dbReference type="AlphaFoldDB" id="A0A6B3NDG0"/>
<dbReference type="SUPFAM" id="SSF52833">
    <property type="entry name" value="Thioredoxin-like"/>
    <property type="match status" value="1"/>
</dbReference>
<dbReference type="NCBIfam" id="NF038096">
    <property type="entry name" value="thylak_slr1796"/>
    <property type="match status" value="1"/>
</dbReference>
<feature type="chain" id="PRO_5025494395" evidence="1">
    <location>
        <begin position="21"/>
        <end position="176"/>
    </location>
</feature>
<organism evidence="2">
    <name type="scientific">Symploca sp. SIO1C4</name>
    <dbReference type="NCBI Taxonomy" id="2607765"/>
    <lineage>
        <taxon>Bacteria</taxon>
        <taxon>Bacillati</taxon>
        <taxon>Cyanobacteriota</taxon>
        <taxon>Cyanophyceae</taxon>
        <taxon>Coleofasciculales</taxon>
        <taxon>Coleofasciculaceae</taxon>
        <taxon>Symploca</taxon>
    </lineage>
</organism>
<dbReference type="InterPro" id="IPR048069">
    <property type="entry name" value="Thylak_slr1796"/>
</dbReference>
<sequence>MSLVAIFSSMLLLGTPPALAGLDDDRFDGNIFALYGGNGSLVPPRITLAESLKKDKPALLVFYVEDSSDCKRFSSVVSQLQQPYGRAASFIPINIDSLLPESSYKPTEPGYYYQGLVPQTVLINQEGKVVLNEVGQVSYEQIDDVFREVFDLLPRSESVELKRRAFNEINTELRSD</sequence>
<dbReference type="InterPro" id="IPR036249">
    <property type="entry name" value="Thioredoxin-like_sf"/>
</dbReference>
<dbReference type="EMBL" id="JAAHFQ010000279">
    <property type="protein sequence ID" value="NER28925.1"/>
    <property type="molecule type" value="Genomic_DNA"/>
</dbReference>
<accession>A0A6B3NDG0</accession>
<feature type="signal peptide" evidence="1">
    <location>
        <begin position="1"/>
        <end position="20"/>
    </location>
</feature>
<reference evidence="2" key="1">
    <citation type="submission" date="2019-11" db="EMBL/GenBank/DDBJ databases">
        <title>Genomic insights into an expanded diversity of filamentous marine cyanobacteria reveals the extraordinary biosynthetic potential of Moorea and Okeania.</title>
        <authorList>
            <person name="Ferreira Leao T."/>
            <person name="Wang M."/>
            <person name="Moss N."/>
            <person name="Da Silva R."/>
            <person name="Sanders J."/>
            <person name="Nurk S."/>
            <person name="Gurevich A."/>
            <person name="Humphrey G."/>
            <person name="Reher R."/>
            <person name="Zhu Q."/>
            <person name="Belda-Ferre P."/>
            <person name="Glukhov E."/>
            <person name="Rex R."/>
            <person name="Dorrestein P.C."/>
            <person name="Knight R."/>
            <person name="Pevzner P."/>
            <person name="Gerwick W.H."/>
            <person name="Gerwick L."/>
        </authorList>
    </citation>
    <scope>NUCLEOTIDE SEQUENCE</scope>
    <source>
        <strain evidence="2">SIO1C4</strain>
    </source>
</reference>